<evidence type="ECO:0000313" key="1">
    <source>
        <dbReference type="EMBL" id="MDY3560382.1"/>
    </source>
</evidence>
<accession>A0ABU5F0K3</accession>
<keyword evidence="2" id="KW-1185">Reference proteome</keyword>
<reference evidence="2" key="1">
    <citation type="journal article" date="2023" name="Mar. Drugs">
        <title>Gemmata algarum, a Novel Planctomycete Isolated from an Algal Mat, Displays Antimicrobial Activity.</title>
        <authorList>
            <person name="Kumar G."/>
            <person name="Kallscheuer N."/>
            <person name="Kashif M."/>
            <person name="Ahamad S."/>
            <person name="Jagadeeshwari U."/>
            <person name="Pannikurungottu S."/>
            <person name="Haufschild T."/>
            <person name="Kabuu M."/>
            <person name="Sasikala C."/>
            <person name="Jogler C."/>
            <person name="Ramana C."/>
        </authorList>
    </citation>
    <scope>NUCLEOTIDE SEQUENCE [LARGE SCALE GENOMIC DNA]</scope>
    <source>
        <strain evidence="2">JC673</strain>
    </source>
</reference>
<dbReference type="RefSeq" id="WP_320686968.1">
    <property type="nucleotide sequence ID" value="NZ_JAXBLV010000178.1"/>
</dbReference>
<protein>
    <submittedName>
        <fullName evidence="1">Uncharacterized protein</fullName>
    </submittedName>
</protein>
<comment type="caution">
    <text evidence="1">The sequence shown here is derived from an EMBL/GenBank/DDBJ whole genome shotgun (WGS) entry which is preliminary data.</text>
</comment>
<name>A0ABU5F0K3_9BACT</name>
<dbReference type="EMBL" id="JAXBLV010000178">
    <property type="protein sequence ID" value="MDY3560382.1"/>
    <property type="molecule type" value="Genomic_DNA"/>
</dbReference>
<dbReference type="Proteomes" id="UP001272242">
    <property type="component" value="Unassembled WGS sequence"/>
</dbReference>
<proteinExistence type="predicted"/>
<evidence type="ECO:0000313" key="2">
    <source>
        <dbReference type="Proteomes" id="UP001272242"/>
    </source>
</evidence>
<organism evidence="1 2">
    <name type="scientific">Gemmata algarum</name>
    <dbReference type="NCBI Taxonomy" id="2975278"/>
    <lineage>
        <taxon>Bacteria</taxon>
        <taxon>Pseudomonadati</taxon>
        <taxon>Planctomycetota</taxon>
        <taxon>Planctomycetia</taxon>
        <taxon>Gemmatales</taxon>
        <taxon>Gemmataceae</taxon>
        <taxon>Gemmata</taxon>
    </lineage>
</organism>
<gene>
    <name evidence="1" type="ORF">R5W23_001616</name>
</gene>
<sequence>MNGRAALFRTAARIAFSFGTVEALGATSRTAGGDKFLGISTRTPLVSRDRALLMRSAGRLLVTPPWVSGGIAARHVSVQTSGSGTEVETTVPWEFFEISTAIADDERTTFNQATR</sequence>